<comment type="caution">
    <text evidence="2">The sequence shown here is derived from an EMBL/GenBank/DDBJ whole genome shotgun (WGS) entry which is preliminary data.</text>
</comment>
<keyword evidence="3" id="KW-1185">Reference proteome</keyword>
<feature type="compositionally biased region" description="Basic and acidic residues" evidence="1">
    <location>
        <begin position="29"/>
        <end position="39"/>
    </location>
</feature>
<evidence type="ECO:0000313" key="3">
    <source>
        <dbReference type="Proteomes" id="UP000619244"/>
    </source>
</evidence>
<gene>
    <name evidence="2" type="ORF">GCM10010358_02860</name>
</gene>
<feature type="region of interest" description="Disordered" evidence="1">
    <location>
        <begin position="1"/>
        <end position="63"/>
    </location>
</feature>
<protein>
    <submittedName>
        <fullName evidence="2">Uncharacterized protein</fullName>
    </submittedName>
</protein>
<dbReference type="AlphaFoldDB" id="A0A918K6V3"/>
<sequence length="63" mass="6747">MFDGVDFSMSDMNPTEISVADAQGAVTEDTGHGRHRGEVSAENDAAIPHGRHRKPSDQPDVTV</sequence>
<accession>A0A918K6V3</accession>
<dbReference type="EMBL" id="BMVU01000001">
    <property type="protein sequence ID" value="GGX52578.1"/>
    <property type="molecule type" value="Genomic_DNA"/>
</dbReference>
<organism evidence="2 3">
    <name type="scientific">Streptomyces minutiscleroticus</name>
    <dbReference type="NCBI Taxonomy" id="68238"/>
    <lineage>
        <taxon>Bacteria</taxon>
        <taxon>Bacillati</taxon>
        <taxon>Actinomycetota</taxon>
        <taxon>Actinomycetes</taxon>
        <taxon>Kitasatosporales</taxon>
        <taxon>Streptomycetaceae</taxon>
        <taxon>Streptomyces</taxon>
    </lineage>
</organism>
<reference evidence="2" key="2">
    <citation type="submission" date="2020-09" db="EMBL/GenBank/DDBJ databases">
        <authorList>
            <person name="Sun Q."/>
            <person name="Ohkuma M."/>
        </authorList>
    </citation>
    <scope>NUCLEOTIDE SEQUENCE</scope>
    <source>
        <strain evidence="2">JCM 4790</strain>
    </source>
</reference>
<proteinExistence type="predicted"/>
<reference evidence="2" key="1">
    <citation type="journal article" date="2014" name="Int. J. Syst. Evol. Microbiol.">
        <title>Complete genome sequence of Corynebacterium casei LMG S-19264T (=DSM 44701T), isolated from a smear-ripened cheese.</title>
        <authorList>
            <consortium name="US DOE Joint Genome Institute (JGI-PGF)"/>
            <person name="Walter F."/>
            <person name="Albersmeier A."/>
            <person name="Kalinowski J."/>
            <person name="Ruckert C."/>
        </authorList>
    </citation>
    <scope>NUCLEOTIDE SEQUENCE</scope>
    <source>
        <strain evidence="2">JCM 4790</strain>
    </source>
</reference>
<evidence type="ECO:0000313" key="2">
    <source>
        <dbReference type="EMBL" id="GGX52578.1"/>
    </source>
</evidence>
<dbReference type="Proteomes" id="UP000619244">
    <property type="component" value="Unassembled WGS sequence"/>
</dbReference>
<name>A0A918K6V3_9ACTN</name>
<evidence type="ECO:0000256" key="1">
    <source>
        <dbReference type="SAM" id="MobiDB-lite"/>
    </source>
</evidence>